<feature type="transmembrane region" description="Helical" evidence="1">
    <location>
        <begin position="67"/>
        <end position="85"/>
    </location>
</feature>
<gene>
    <name evidence="2" type="ORF">OJ254_28515</name>
</gene>
<name>A0ABY6PI59_9ACTN</name>
<keyword evidence="1" id="KW-0812">Transmembrane</keyword>
<evidence type="ECO:0000256" key="1">
    <source>
        <dbReference type="SAM" id="Phobius"/>
    </source>
</evidence>
<dbReference type="EMBL" id="CP110636">
    <property type="protein sequence ID" value="UZJ33501.1"/>
    <property type="molecule type" value="Genomic_DNA"/>
</dbReference>
<reference evidence="2" key="1">
    <citation type="submission" date="2022-11" db="EMBL/GenBank/DDBJ databases">
        <title>Identification and genomic analyses of a novel endophytic actinobacterium Streptomyces endophytica sp. nov. with potential for biocontrol of Yam anthracnose.</title>
        <authorList>
            <person name="Huang X."/>
        </authorList>
    </citation>
    <scope>NUCLEOTIDE SEQUENCE</scope>
    <source>
        <strain evidence="2">HNM0140</strain>
    </source>
</reference>
<proteinExistence type="predicted"/>
<organism evidence="2 3">
    <name type="scientific">Streptomyces endophytica</name>
    <dbReference type="NCBI Taxonomy" id="2991496"/>
    <lineage>
        <taxon>Bacteria</taxon>
        <taxon>Bacillati</taxon>
        <taxon>Actinomycetota</taxon>
        <taxon>Actinomycetes</taxon>
        <taxon>Kitasatosporales</taxon>
        <taxon>Streptomycetaceae</taxon>
        <taxon>Streptomyces</taxon>
    </lineage>
</organism>
<accession>A0ABY6PI59</accession>
<dbReference type="Proteomes" id="UP001164959">
    <property type="component" value="Chromosome"/>
</dbReference>
<dbReference type="RefSeq" id="WP_265364678.1">
    <property type="nucleotide sequence ID" value="NZ_CP110636.1"/>
</dbReference>
<feature type="transmembrane region" description="Helical" evidence="1">
    <location>
        <begin position="27"/>
        <end position="47"/>
    </location>
</feature>
<keyword evidence="3" id="KW-1185">Reference proteome</keyword>
<keyword evidence="1" id="KW-1133">Transmembrane helix</keyword>
<keyword evidence="1" id="KW-0472">Membrane</keyword>
<sequence length="162" mass="17514">MASLHLSLVEDQTSAERSRKTSLEQRAALVITTSGALVTLQLAMAALRTRTQTFAITSVSFDLSTAALALFVVAASLALFANLPAGQPIVSTKHLSDLAQHDWDEQNPNAVALKLYNTQTNILAELRKRNDCKARMLIGALTVEFMAIVLIAIAVALILTRR</sequence>
<evidence type="ECO:0000313" key="2">
    <source>
        <dbReference type="EMBL" id="UZJ33501.1"/>
    </source>
</evidence>
<feature type="transmembrane region" description="Helical" evidence="1">
    <location>
        <begin position="136"/>
        <end position="159"/>
    </location>
</feature>
<protein>
    <submittedName>
        <fullName evidence="2">Uncharacterized protein</fullName>
    </submittedName>
</protein>
<evidence type="ECO:0000313" key="3">
    <source>
        <dbReference type="Proteomes" id="UP001164959"/>
    </source>
</evidence>